<dbReference type="GeneID" id="579279"/>
<feature type="transmembrane region" description="Helical" evidence="7">
    <location>
        <begin position="87"/>
        <end position="104"/>
    </location>
</feature>
<reference evidence="12" key="1">
    <citation type="submission" date="2015-02" db="EMBL/GenBank/DDBJ databases">
        <title>Genome sequencing for Strongylocentrotus purpuratus.</title>
        <authorList>
            <person name="Murali S."/>
            <person name="Liu Y."/>
            <person name="Vee V."/>
            <person name="English A."/>
            <person name="Wang M."/>
            <person name="Skinner E."/>
            <person name="Han Y."/>
            <person name="Muzny D.M."/>
            <person name="Worley K.C."/>
            <person name="Gibbs R.A."/>
        </authorList>
    </citation>
    <scope>NUCLEOTIDE SEQUENCE</scope>
</reference>
<dbReference type="GO" id="GO:0005886">
    <property type="term" value="C:plasma membrane"/>
    <property type="evidence" value="ECO:0000318"/>
    <property type="project" value="GO_Central"/>
</dbReference>
<dbReference type="Pfam" id="PF07670">
    <property type="entry name" value="Gate"/>
    <property type="match status" value="1"/>
</dbReference>
<feature type="transmembrane region" description="Helical" evidence="7">
    <location>
        <begin position="61"/>
        <end position="81"/>
    </location>
</feature>
<evidence type="ECO:0000259" key="10">
    <source>
        <dbReference type="Pfam" id="PF07670"/>
    </source>
</evidence>
<evidence type="ECO:0000256" key="1">
    <source>
        <dbReference type="ARBA" id="ARBA00004651"/>
    </source>
</evidence>
<dbReference type="Pfam" id="PF01773">
    <property type="entry name" value="Nucleos_tra2_N"/>
    <property type="match status" value="1"/>
</dbReference>
<protein>
    <recommendedName>
        <fullName evidence="13">Sodium/nucleoside cotransporter</fullName>
    </recommendedName>
</protein>
<dbReference type="RefSeq" id="XP_030844092.1">
    <property type="nucleotide sequence ID" value="XM_030988232.1"/>
</dbReference>
<organism evidence="11 12">
    <name type="scientific">Strongylocentrotus purpuratus</name>
    <name type="common">Purple sea urchin</name>
    <dbReference type="NCBI Taxonomy" id="7668"/>
    <lineage>
        <taxon>Eukaryota</taxon>
        <taxon>Metazoa</taxon>
        <taxon>Echinodermata</taxon>
        <taxon>Eleutherozoa</taxon>
        <taxon>Echinozoa</taxon>
        <taxon>Echinoidea</taxon>
        <taxon>Euechinoidea</taxon>
        <taxon>Echinacea</taxon>
        <taxon>Camarodonta</taxon>
        <taxon>Echinidea</taxon>
        <taxon>Strongylocentrotidae</taxon>
        <taxon>Strongylocentrotus</taxon>
    </lineage>
</organism>
<evidence type="ECO:0000256" key="4">
    <source>
        <dbReference type="ARBA" id="ARBA00022692"/>
    </source>
</evidence>
<dbReference type="KEGG" id="spu:579279"/>
<dbReference type="InterPro" id="IPR002668">
    <property type="entry name" value="CNT_N_dom"/>
</dbReference>
<proteinExistence type="inferred from homology"/>
<dbReference type="InParanoid" id="A0A7M7NZU9"/>
<dbReference type="GO" id="GO:1901642">
    <property type="term" value="P:nucleoside transmembrane transport"/>
    <property type="evidence" value="ECO:0000318"/>
    <property type="project" value="GO_Central"/>
</dbReference>
<evidence type="ECO:0000256" key="7">
    <source>
        <dbReference type="SAM" id="Phobius"/>
    </source>
</evidence>
<keyword evidence="12" id="KW-1185">Reference proteome</keyword>
<evidence type="ECO:0000256" key="3">
    <source>
        <dbReference type="ARBA" id="ARBA00022475"/>
    </source>
</evidence>
<evidence type="ECO:0000313" key="11">
    <source>
        <dbReference type="EnsemblMetazoa" id="XP_030844092"/>
    </source>
</evidence>
<accession>A0A7M7NZU9</accession>
<dbReference type="OMA" id="ERACMSK"/>
<feature type="domain" description="Nucleoside transporter/FeoB GTPase Gate" evidence="10">
    <location>
        <begin position="114"/>
        <end position="210"/>
    </location>
</feature>
<evidence type="ECO:0000256" key="2">
    <source>
        <dbReference type="ARBA" id="ARBA00009033"/>
    </source>
</evidence>
<feature type="transmembrane region" description="Helical" evidence="7">
    <location>
        <begin position="285"/>
        <end position="305"/>
    </location>
</feature>
<reference evidence="11" key="2">
    <citation type="submission" date="2021-01" db="UniProtKB">
        <authorList>
            <consortium name="EnsemblMetazoa"/>
        </authorList>
    </citation>
    <scope>IDENTIFICATION</scope>
</reference>
<keyword evidence="6 7" id="KW-0472">Membrane</keyword>
<evidence type="ECO:0000259" key="8">
    <source>
        <dbReference type="Pfam" id="PF01773"/>
    </source>
</evidence>
<evidence type="ECO:0008006" key="13">
    <source>
        <dbReference type="Google" id="ProtNLM"/>
    </source>
</evidence>
<sequence length="335" mass="36830">MFTSFFKRNKSILKNALILVLICLYAAYLIVACIKDLEAAIILVALTGVTVVRWRPVIWGLVLQFLLGFFVLRTYVGLIIFEWLNNVIVRLFGYSSAGALFLFGDDYREHFFAFAVLPIVFYFSALISVLYYWGVMQVLIQKMAWLMQRTMQTTAIESISAAGNIFFGMSESSVMIAPYLDVMTKSELHAVITGGLATVAGATLGGYIFAGIDPSHLIAASVMSAPAALAISKLAYPETEQSKLITESDVELSKRTERNVVEAAANGAAMGISLVLNIAANLVAFLSLLALINALLGYFGGLIGYPRLTFEVMKRSHPTERDDPVIRSEHPWSLI</sequence>
<dbReference type="Pfam" id="PF07662">
    <property type="entry name" value="Nucleos_tra2_C"/>
    <property type="match status" value="1"/>
</dbReference>
<dbReference type="InterPro" id="IPR011642">
    <property type="entry name" value="Gate_dom"/>
</dbReference>
<comment type="subcellular location">
    <subcellularLocation>
        <location evidence="1">Cell membrane</location>
        <topology evidence="1">Multi-pass membrane protein</topology>
    </subcellularLocation>
</comment>
<dbReference type="GO" id="GO:0005415">
    <property type="term" value="F:nucleoside:sodium symporter activity"/>
    <property type="evidence" value="ECO:0000318"/>
    <property type="project" value="GO_Central"/>
</dbReference>
<dbReference type="PROSITE" id="PS51257">
    <property type="entry name" value="PROKAR_LIPOPROTEIN"/>
    <property type="match status" value="1"/>
</dbReference>
<dbReference type="AlphaFoldDB" id="A0A7M7NZU9"/>
<feature type="domain" description="Concentrative nucleoside transporter C-terminal" evidence="9">
    <location>
        <begin position="216"/>
        <end position="313"/>
    </location>
</feature>
<dbReference type="EnsemblMetazoa" id="XM_030988232">
    <property type="protein sequence ID" value="XP_030844092"/>
    <property type="gene ID" value="LOC579279"/>
</dbReference>
<dbReference type="PANTHER" id="PTHR10590:SF4">
    <property type="entry name" value="SOLUTE CARRIER FAMILY 28 MEMBER 3"/>
    <property type="match status" value="1"/>
</dbReference>
<evidence type="ECO:0000256" key="6">
    <source>
        <dbReference type="ARBA" id="ARBA00023136"/>
    </source>
</evidence>
<name>A0A7M7NZU9_STRPU</name>
<feature type="transmembrane region" description="Helical" evidence="7">
    <location>
        <begin position="111"/>
        <end position="134"/>
    </location>
</feature>
<evidence type="ECO:0000259" key="9">
    <source>
        <dbReference type="Pfam" id="PF07662"/>
    </source>
</evidence>
<feature type="transmembrane region" description="Helical" evidence="7">
    <location>
        <begin position="154"/>
        <end position="176"/>
    </location>
</feature>
<feature type="transmembrane region" description="Helical" evidence="7">
    <location>
        <begin position="188"/>
        <end position="210"/>
    </location>
</feature>
<evidence type="ECO:0000313" key="12">
    <source>
        <dbReference type="Proteomes" id="UP000007110"/>
    </source>
</evidence>
<dbReference type="OrthoDB" id="6075923at2759"/>
<comment type="similarity">
    <text evidence="2">Belongs to the concentrative nucleoside transporter (CNT) (TC 2.A.41) family.</text>
</comment>
<keyword evidence="4 7" id="KW-0812">Transmembrane</keyword>
<keyword evidence="3" id="KW-1003">Cell membrane</keyword>
<keyword evidence="5 7" id="KW-1133">Transmembrane helix</keyword>
<feature type="transmembrane region" description="Helical" evidence="7">
    <location>
        <begin position="12"/>
        <end position="31"/>
    </location>
</feature>
<dbReference type="Proteomes" id="UP000007110">
    <property type="component" value="Unassembled WGS sequence"/>
</dbReference>
<dbReference type="InterPro" id="IPR008276">
    <property type="entry name" value="C_nuclsd_transpt"/>
</dbReference>
<evidence type="ECO:0000256" key="5">
    <source>
        <dbReference type="ARBA" id="ARBA00022989"/>
    </source>
</evidence>
<feature type="domain" description="Concentrative nucleoside transporter N-terminal" evidence="8">
    <location>
        <begin position="52"/>
        <end position="105"/>
    </location>
</feature>
<feature type="transmembrane region" description="Helical" evidence="7">
    <location>
        <begin position="216"/>
        <end position="236"/>
    </location>
</feature>
<dbReference type="InterPro" id="IPR011657">
    <property type="entry name" value="CNT_C_dom"/>
</dbReference>
<dbReference type="PANTHER" id="PTHR10590">
    <property type="entry name" value="SODIUM/NUCLEOSIDE COTRANSPORTER"/>
    <property type="match status" value="1"/>
</dbReference>